<reference evidence="2 3" key="1">
    <citation type="submission" date="2021-10" db="EMBL/GenBank/DDBJ databases">
        <title>Draft genome of Aestuariibacter halophilus JC2043.</title>
        <authorList>
            <person name="Emsley S.A."/>
            <person name="Pfannmuller K.M."/>
            <person name="Ushijima B."/>
            <person name="Saw J.H."/>
            <person name="Videau P."/>
        </authorList>
    </citation>
    <scope>NUCLEOTIDE SEQUENCE [LARGE SCALE GENOMIC DNA]</scope>
    <source>
        <strain evidence="2 3">JC2043</strain>
    </source>
</reference>
<dbReference type="Proteomes" id="UP001520878">
    <property type="component" value="Unassembled WGS sequence"/>
</dbReference>
<evidence type="ECO:0008006" key="4">
    <source>
        <dbReference type="Google" id="ProtNLM"/>
    </source>
</evidence>
<feature type="signal peptide" evidence="1">
    <location>
        <begin position="1"/>
        <end position="19"/>
    </location>
</feature>
<dbReference type="EMBL" id="JAJEWP010000001">
    <property type="protein sequence ID" value="MCC2615696.1"/>
    <property type="molecule type" value="Genomic_DNA"/>
</dbReference>
<dbReference type="SUPFAM" id="SSF53850">
    <property type="entry name" value="Periplasmic binding protein-like II"/>
    <property type="match status" value="1"/>
</dbReference>
<gene>
    <name evidence="2" type="ORF">LJ739_05530</name>
</gene>
<protein>
    <recommendedName>
        <fullName evidence="4">Solute-binding protein family 3/N-terminal domain-containing protein</fullName>
    </recommendedName>
</protein>
<evidence type="ECO:0000256" key="1">
    <source>
        <dbReference type="SAM" id="SignalP"/>
    </source>
</evidence>
<keyword evidence="1" id="KW-0732">Signal</keyword>
<organism evidence="2 3">
    <name type="scientific">Fluctibacter halophilus</name>
    <dbReference type="NCBI Taxonomy" id="226011"/>
    <lineage>
        <taxon>Bacteria</taxon>
        <taxon>Pseudomonadati</taxon>
        <taxon>Pseudomonadota</taxon>
        <taxon>Gammaproteobacteria</taxon>
        <taxon>Alteromonadales</taxon>
        <taxon>Alteromonadaceae</taxon>
        <taxon>Fluctibacter</taxon>
    </lineage>
</organism>
<accession>A0ABS8G6I7</accession>
<name>A0ABS8G6I7_9ALTE</name>
<evidence type="ECO:0000313" key="3">
    <source>
        <dbReference type="Proteomes" id="UP001520878"/>
    </source>
</evidence>
<comment type="caution">
    <text evidence="2">The sequence shown here is derived from an EMBL/GenBank/DDBJ whole genome shotgun (WGS) entry which is preliminary data.</text>
</comment>
<dbReference type="RefSeq" id="WP_229157842.1">
    <property type="nucleotide sequence ID" value="NZ_JAJEWP010000001.1"/>
</dbReference>
<keyword evidence="3" id="KW-1185">Reference proteome</keyword>
<evidence type="ECO:0000313" key="2">
    <source>
        <dbReference type="EMBL" id="MCC2615696.1"/>
    </source>
</evidence>
<feature type="chain" id="PRO_5046072908" description="Solute-binding protein family 3/N-terminal domain-containing protein" evidence="1">
    <location>
        <begin position="20"/>
        <end position="279"/>
    </location>
</feature>
<proteinExistence type="predicted"/>
<sequence length="279" mass="31665">MLKSVLFLIGILSTAAVSADPMVEQMVVRIAGPQTENDPSFDYFSGLLTEVFRVTENDYRPVDLQVVPFPGQGRTVLELAQGRRFDVIWTAKSPLRDDTLKRISLPLMRNGLGWRGFVIRADRQEAFRQIHDLKSLSKLRACQGQHWPDADILEMAGLPVLRIESIDTMFAMVANSRCDYLPLSVFEGKGETNNARVTYPELRFFTDTLLAYSLSMHFFVHPQNTLLAQRIERGLMQLEAVGWIEEYMRNHRLTASAFPLEQFASSHVIEIGDVQALAF</sequence>